<dbReference type="InterPro" id="IPR013783">
    <property type="entry name" value="Ig-like_fold"/>
</dbReference>
<dbReference type="PANTHER" id="PTHR19328:SF13">
    <property type="entry name" value="HIPL1 PROTEIN"/>
    <property type="match status" value="1"/>
</dbReference>
<organism evidence="3 4">
    <name type="scientific">Gloeobacter morelensis MG652769</name>
    <dbReference type="NCBI Taxonomy" id="2781736"/>
    <lineage>
        <taxon>Bacteria</taxon>
        <taxon>Bacillati</taxon>
        <taxon>Cyanobacteriota</taxon>
        <taxon>Cyanophyceae</taxon>
        <taxon>Gloeobacterales</taxon>
        <taxon>Gloeobacteraceae</taxon>
        <taxon>Gloeobacter</taxon>
        <taxon>Gloeobacter morelensis</taxon>
    </lineage>
</organism>
<reference evidence="3 4" key="1">
    <citation type="journal article" date="2021" name="Genome Biol. Evol.">
        <title>Complete Genome Sequencing of a Novel Gloeobacter Species from a Waterfall Cave in Mexico.</title>
        <authorList>
            <person name="Saw J.H."/>
            <person name="Cardona T."/>
            <person name="Montejano G."/>
        </authorList>
    </citation>
    <scope>NUCLEOTIDE SEQUENCE [LARGE SCALE GENOMIC DNA]</scope>
    <source>
        <strain evidence="3">MG652769</strain>
    </source>
</reference>
<dbReference type="SUPFAM" id="SSF50952">
    <property type="entry name" value="Soluble quinoprotein glucose dehydrogenase"/>
    <property type="match status" value="1"/>
</dbReference>
<dbReference type="SUPFAM" id="SSF49299">
    <property type="entry name" value="PKD domain"/>
    <property type="match status" value="1"/>
</dbReference>
<name>A0ABY3PIF9_9CYAN</name>
<evidence type="ECO:0000313" key="4">
    <source>
        <dbReference type="Proteomes" id="UP001054846"/>
    </source>
</evidence>
<dbReference type="PANTHER" id="PTHR19328">
    <property type="entry name" value="HEDGEHOG-INTERACTING PROTEIN"/>
    <property type="match status" value="1"/>
</dbReference>
<dbReference type="RefSeq" id="WP_230840399.1">
    <property type="nucleotide sequence ID" value="NZ_CP063845.1"/>
</dbReference>
<dbReference type="InterPro" id="IPR000601">
    <property type="entry name" value="PKD_dom"/>
</dbReference>
<dbReference type="Proteomes" id="UP001054846">
    <property type="component" value="Chromosome"/>
</dbReference>
<proteinExistence type="predicted"/>
<evidence type="ECO:0000313" key="3">
    <source>
        <dbReference type="EMBL" id="UFP93398.1"/>
    </source>
</evidence>
<accession>A0ABY3PIF9</accession>
<dbReference type="Gene3D" id="2.60.40.10">
    <property type="entry name" value="Immunoglobulins"/>
    <property type="match status" value="1"/>
</dbReference>
<dbReference type="CDD" id="cd00146">
    <property type="entry name" value="PKD"/>
    <property type="match status" value="1"/>
</dbReference>
<dbReference type="PROSITE" id="PS50093">
    <property type="entry name" value="PKD"/>
    <property type="match status" value="1"/>
</dbReference>
<dbReference type="InterPro" id="IPR011041">
    <property type="entry name" value="Quinoprot_gluc/sorb_DH_b-prop"/>
</dbReference>
<feature type="chain" id="PRO_5047468736" evidence="1">
    <location>
        <begin position="19"/>
        <end position="1339"/>
    </location>
</feature>
<dbReference type="InterPro" id="IPR035986">
    <property type="entry name" value="PKD_dom_sf"/>
</dbReference>
<gene>
    <name evidence="3" type="ORF">ISF26_16555</name>
</gene>
<dbReference type="Gene3D" id="2.120.10.30">
    <property type="entry name" value="TolB, C-terminal domain"/>
    <property type="match status" value="1"/>
</dbReference>
<dbReference type="SMART" id="SM00089">
    <property type="entry name" value="PKD"/>
    <property type="match status" value="1"/>
</dbReference>
<protein>
    <submittedName>
        <fullName evidence="3">PQQ-dependent sugar dehydrogenase</fullName>
    </submittedName>
</protein>
<dbReference type="Pfam" id="PF07995">
    <property type="entry name" value="GSDH"/>
    <property type="match status" value="2"/>
</dbReference>
<keyword evidence="1" id="KW-0732">Signal</keyword>
<sequence>MAVLLWLVCLGLGAVAQAAPSLPVGFVIETVVTGISKPTTIAWTPDGSRMFIAQKDGRVRVAVGGMLQSTDFINIVAEVNDNTDRGLIGIAVHPEFPVQPYVYLLYTYDPPGVAANGSGARVSRLLRVSANPSNLNIALPGSEVVLLGKNSTLENIGDPNSNTGPSSCENNGIFIQDCLPSDFYFHTIGTVAFGIDGSLYVGNGDGSTLTVDMQKMRVQNLDSLSGKILRIHPLTGDGYADNPFYNGDPTHNRSKVYSYGLRNPFRFSVHPQTNEPFVGDVGWTLWEEIHSGRGKNFGWPCYEGRDGGVSEPQAKFRDTAATRDACAALYAQGPGAVHPPAYAYAHNGQGAAIVTGPFYQGNAYPTAYQGVLFFGDYNNDWIKYLTFDAAGQATVHNFASDLSAAGGPVQLIEGPDTNFYFVIFNGSNNSEVRRIRYVAGGNTPPIAEASATPTSGVAPLTAAFSSTGSTDADGQPLLYNWQFGDGTASTDANPSHTYTANGTYGVTLTVTDSQGASATAALNITVGNRPPVARILSPANGSTYEDGQTLAFSGEAGDPEEGTLAGDRLQWELYIRHNQHVHFDAMPATTGTSGSFVAPVHGDDGDPVYLELCLTATDGGGLQGSECVNLYAAGTEFTEFRLDFDLAVTGTVADKAGQGTGFASVQANNAANQYDPGRIDLDTTTGTLALTATKGGFSANTHKNVLQTPVDATKAFSVSTRLQGPFTQLNAAFQQGGVFFGPDQDNNVRLVIVHNGTAGLSLLFNQEQNGISTKIGEVKGLEWASIQTLDLFLHGDPASGKIAAGYRLNSDVTPAVALAKTFQPSAAGVFFAGSATARTGIVAFTGNGPDATFRFDYFTFENVLPPPPPPTQLHLDFASAVTGTVADKAGQGTGFASVQANNAANQYDPGRIDLDTTTGTLALTATKGGFSANTHKNVLQTPVDATKAFSVSTRLQGPFTQLNAAFQQGGVFFGPDQDNNVRLVIVHNGTAGLSLLFNQEQNGISTKIGEVKGLEWASIQTLDLFLHGDPASGKIAAGYRLNSDVTPAVALAKTFQPSAAGVFFAGSATARTGIVAFTGNGPDATFRFDYFTFENVLPPPPPPTQLHLDFASAVTGTVADKAGQGTGFASVQANNAANQYDPGRIDLDTTTGTLALTATKGGFSANTHKNVLQTPVDATKAFSVSTRLQGPFTQLNAAFQQGGVFFGPDQDNNVRLVIVHNGTAGLSLLFNQEQNGISTKIGEVKGLEWASIQTLDLFLHGDPASGKIAAGYRLNSDVTPAVALAKTFQPSAAGVFFAGSATARTGIVAFTGNGPDATFRFDYFNFEVLQTGPQAASVP</sequence>
<feature type="signal peptide" evidence="1">
    <location>
        <begin position="1"/>
        <end position="18"/>
    </location>
</feature>
<dbReference type="Gene3D" id="2.60.120.200">
    <property type="match status" value="3"/>
</dbReference>
<feature type="domain" description="PKD" evidence="2">
    <location>
        <begin position="445"/>
        <end position="526"/>
    </location>
</feature>
<evidence type="ECO:0000259" key="2">
    <source>
        <dbReference type="PROSITE" id="PS50093"/>
    </source>
</evidence>
<dbReference type="EMBL" id="CP063845">
    <property type="protein sequence ID" value="UFP93398.1"/>
    <property type="molecule type" value="Genomic_DNA"/>
</dbReference>
<dbReference type="InterPro" id="IPR011042">
    <property type="entry name" value="6-blade_b-propeller_TolB-like"/>
</dbReference>
<dbReference type="InterPro" id="IPR012938">
    <property type="entry name" value="Glc/Sorbosone_DH"/>
</dbReference>
<evidence type="ECO:0000256" key="1">
    <source>
        <dbReference type="SAM" id="SignalP"/>
    </source>
</evidence>
<keyword evidence="4" id="KW-1185">Reference proteome</keyword>
<dbReference type="Pfam" id="PF18911">
    <property type="entry name" value="PKD_4"/>
    <property type="match status" value="1"/>
</dbReference>
<dbReference type="InterPro" id="IPR022409">
    <property type="entry name" value="PKD/Chitinase_dom"/>
</dbReference>